<evidence type="ECO:0000313" key="4">
    <source>
        <dbReference type="Proteomes" id="UP000548978"/>
    </source>
</evidence>
<dbReference type="Proteomes" id="UP000548978">
    <property type="component" value="Unassembled WGS sequence"/>
</dbReference>
<evidence type="ECO:0000256" key="1">
    <source>
        <dbReference type="SAM" id="MobiDB-lite"/>
    </source>
</evidence>
<feature type="region of interest" description="Disordered" evidence="1">
    <location>
        <begin position="85"/>
        <end position="129"/>
    </location>
</feature>
<reference evidence="3 4" key="1">
    <citation type="submission" date="2020-08" db="EMBL/GenBank/DDBJ databases">
        <title>Genomic Encyclopedia of Type Strains, Phase IV (KMG-IV): sequencing the most valuable type-strain genomes for metagenomic binning, comparative biology and taxonomic classification.</title>
        <authorList>
            <person name="Goeker M."/>
        </authorList>
    </citation>
    <scope>NUCLEOTIDE SEQUENCE [LARGE SCALE GENOMIC DNA]</scope>
    <source>
        <strain evidence="3 4">DSM 24448</strain>
    </source>
</reference>
<organism evidence="3 4">
    <name type="scientific">Brevundimonas halotolerans</name>
    <dbReference type="NCBI Taxonomy" id="69670"/>
    <lineage>
        <taxon>Bacteria</taxon>
        <taxon>Pseudomonadati</taxon>
        <taxon>Pseudomonadota</taxon>
        <taxon>Alphaproteobacteria</taxon>
        <taxon>Caulobacterales</taxon>
        <taxon>Caulobacteraceae</taxon>
        <taxon>Brevundimonas</taxon>
    </lineage>
</organism>
<comment type="caution">
    <text evidence="3">The sequence shown here is derived from an EMBL/GenBank/DDBJ whole genome shotgun (WGS) entry which is preliminary data.</text>
</comment>
<name>A0A7W9E6Q6_9CAUL</name>
<feature type="region of interest" description="Disordered" evidence="1">
    <location>
        <begin position="24"/>
        <end position="48"/>
    </location>
</feature>
<feature type="chain" id="PRO_5031340176" evidence="2">
    <location>
        <begin position="25"/>
        <end position="129"/>
    </location>
</feature>
<dbReference type="EMBL" id="JACIJB010000004">
    <property type="protein sequence ID" value="MBB5660562.1"/>
    <property type="molecule type" value="Genomic_DNA"/>
</dbReference>
<evidence type="ECO:0000256" key="2">
    <source>
        <dbReference type="SAM" id="SignalP"/>
    </source>
</evidence>
<feature type="compositionally biased region" description="Pro residues" evidence="1">
    <location>
        <begin position="93"/>
        <end position="103"/>
    </location>
</feature>
<keyword evidence="4" id="KW-1185">Reference proteome</keyword>
<dbReference type="RefSeq" id="WP_164461988.1">
    <property type="nucleotide sequence ID" value="NZ_JACIJB010000004.1"/>
</dbReference>
<dbReference type="AlphaFoldDB" id="A0A7W9E6Q6"/>
<sequence length="129" mass="13629">MTRPLILSGLVVGLALAGATAAEAQSLPPPYVAPPPRAGALPPPGGYAAERHRYEIDRQRAGADLRQAEAERGRAEAARVVADLERQRQTPALTPPVAVPPGTPASARARREEIEARTGGIDRWLDGDD</sequence>
<proteinExistence type="predicted"/>
<keyword evidence="2" id="KW-0732">Signal</keyword>
<evidence type="ECO:0000313" key="3">
    <source>
        <dbReference type="EMBL" id="MBB5660562.1"/>
    </source>
</evidence>
<feature type="compositionally biased region" description="Pro residues" evidence="1">
    <location>
        <begin position="27"/>
        <end position="45"/>
    </location>
</feature>
<feature type="signal peptide" evidence="2">
    <location>
        <begin position="1"/>
        <end position="24"/>
    </location>
</feature>
<gene>
    <name evidence="3" type="ORF">FHS65_001308</name>
</gene>
<accession>A0A7W9E6Q6</accession>
<protein>
    <submittedName>
        <fullName evidence="3">Uncharacterized protein</fullName>
    </submittedName>
</protein>